<feature type="domain" description="Sulfotransferase" evidence="5">
    <location>
        <begin position="32"/>
        <end position="302"/>
    </location>
</feature>
<keyword evidence="1" id="KW-0808">Transferase</keyword>
<dbReference type="PANTHER" id="PTHR10605">
    <property type="entry name" value="HEPARAN SULFATE SULFOTRANSFERASE"/>
    <property type="match status" value="1"/>
</dbReference>
<dbReference type="InterPro" id="IPR000863">
    <property type="entry name" value="Sulfotransferase_dom"/>
</dbReference>
<evidence type="ECO:0000256" key="1">
    <source>
        <dbReference type="ARBA" id="ARBA00022679"/>
    </source>
</evidence>
<dbReference type="Pfam" id="PF00685">
    <property type="entry name" value="Sulfotransfer_1"/>
    <property type="match status" value="1"/>
</dbReference>
<evidence type="ECO:0000259" key="5">
    <source>
        <dbReference type="Pfam" id="PF00685"/>
    </source>
</evidence>
<proteinExistence type="predicted"/>
<evidence type="ECO:0000256" key="2">
    <source>
        <dbReference type="ARBA" id="ARBA00023180"/>
    </source>
</evidence>
<dbReference type="InterPro" id="IPR037359">
    <property type="entry name" value="NST/OST"/>
</dbReference>
<feature type="region of interest" description="Disordered" evidence="4">
    <location>
        <begin position="139"/>
        <end position="158"/>
    </location>
</feature>
<dbReference type="SUPFAM" id="SSF52540">
    <property type="entry name" value="P-loop containing nucleoside triphosphate hydrolases"/>
    <property type="match status" value="1"/>
</dbReference>
<dbReference type="InterPro" id="IPR027417">
    <property type="entry name" value="P-loop_NTPase"/>
</dbReference>
<feature type="binding site" evidence="3">
    <location>
        <position position="200"/>
    </location>
    <ligand>
        <name>3'-phosphoadenylyl sulfate</name>
        <dbReference type="ChEBI" id="CHEBI:58339"/>
    </ligand>
</feature>
<dbReference type="GO" id="GO:0008146">
    <property type="term" value="F:sulfotransferase activity"/>
    <property type="evidence" value="ECO:0007669"/>
    <property type="project" value="InterPro"/>
</dbReference>
<dbReference type="PANTHER" id="PTHR10605:SF56">
    <property type="entry name" value="BIFUNCTIONAL HEPARAN SULFATE N-DEACETYLASE_N-SULFOTRANSFERASE"/>
    <property type="match status" value="1"/>
</dbReference>
<sequence>MAATRLAMQLAMDRPTAPIEMHHWPSDQPCRPRFMIIGAPKCGSTSLFKYLEMQPQMQQPAHKELCYFSAFKRHMLRGRLGAVNDWGLYVSAFSGRVSLTDAMRERCSRNATECARTHGKRRGHGGRGGRRRAALAAVGDEAAGGQQQVTSDDEAAQRRAQCEDGRLLPFEGCPFYLGEHAAASMIHATFPQLKVIAVVRNPRERTVSAFNDYVRVGRIRQEDGNDRELASLVVEMIRKVQSGERSLEDFDVRLLTSGVYIHGLRKWGQEWPMEQLLLLQAETLFSEPRATVERILNFLNIQGGPASSDYGVFNRNPLRHRARATSFVNRTLDAFFAAYNLELYAWCLRHAVPFTVWPNASDAESAQILPRSLLPLAA</sequence>
<dbReference type="EMBL" id="HBIZ01023937">
    <property type="protein sequence ID" value="CAE0762519.1"/>
    <property type="molecule type" value="Transcribed_RNA"/>
</dbReference>
<dbReference type="Gene3D" id="3.40.50.300">
    <property type="entry name" value="P-loop containing nucleotide triphosphate hydrolases"/>
    <property type="match status" value="1"/>
</dbReference>
<evidence type="ECO:0000256" key="4">
    <source>
        <dbReference type="SAM" id="MobiDB-lite"/>
    </source>
</evidence>
<evidence type="ECO:0000256" key="3">
    <source>
        <dbReference type="PIRSR" id="PIRSR637359-2"/>
    </source>
</evidence>
<feature type="binding site" evidence="3">
    <location>
        <position position="208"/>
    </location>
    <ligand>
        <name>3'-phosphoadenylyl sulfate</name>
        <dbReference type="ChEBI" id="CHEBI:58339"/>
    </ligand>
</feature>
<dbReference type="AlphaFoldDB" id="A0A7S4BDM0"/>
<organism evidence="6">
    <name type="scientific">Chrysotila carterae</name>
    <name type="common">Marine alga</name>
    <name type="synonym">Syracosphaera carterae</name>
    <dbReference type="NCBI Taxonomy" id="13221"/>
    <lineage>
        <taxon>Eukaryota</taxon>
        <taxon>Haptista</taxon>
        <taxon>Haptophyta</taxon>
        <taxon>Prymnesiophyceae</taxon>
        <taxon>Isochrysidales</taxon>
        <taxon>Isochrysidaceae</taxon>
        <taxon>Chrysotila</taxon>
    </lineage>
</organism>
<reference evidence="6" key="1">
    <citation type="submission" date="2021-01" db="EMBL/GenBank/DDBJ databases">
        <authorList>
            <person name="Corre E."/>
            <person name="Pelletier E."/>
            <person name="Niang G."/>
            <person name="Scheremetjew M."/>
            <person name="Finn R."/>
            <person name="Kale V."/>
            <person name="Holt S."/>
            <person name="Cochrane G."/>
            <person name="Meng A."/>
            <person name="Brown T."/>
            <person name="Cohen L."/>
        </authorList>
    </citation>
    <scope>NUCLEOTIDE SEQUENCE</scope>
    <source>
        <strain evidence="6">CCMP645</strain>
    </source>
</reference>
<protein>
    <recommendedName>
        <fullName evidence="5">Sulfotransferase domain-containing protein</fullName>
    </recommendedName>
</protein>
<accession>A0A7S4BDM0</accession>
<keyword evidence="2" id="KW-0325">Glycoprotein</keyword>
<name>A0A7S4BDM0_CHRCT</name>
<gene>
    <name evidence="6" type="ORF">PCAR00345_LOCUS15131</name>
</gene>
<evidence type="ECO:0000313" key="6">
    <source>
        <dbReference type="EMBL" id="CAE0762519.1"/>
    </source>
</evidence>